<dbReference type="Pfam" id="PF10994">
    <property type="entry name" value="DUF2817"/>
    <property type="match status" value="1"/>
</dbReference>
<dbReference type="AlphaFoldDB" id="A0A2D2D5X3"/>
<dbReference type="STRING" id="595536.GCA_000178815_02323"/>
<gene>
    <name evidence="1" type="ORF">CQW49_14235</name>
</gene>
<dbReference type="InterPro" id="IPR021259">
    <property type="entry name" value="DUF2817"/>
</dbReference>
<evidence type="ECO:0000313" key="1">
    <source>
        <dbReference type="EMBL" id="ATQ70398.1"/>
    </source>
</evidence>
<dbReference type="Proteomes" id="UP000230709">
    <property type="component" value="Chromosome"/>
</dbReference>
<dbReference type="KEGG" id="mtw:CQW49_14235"/>
<sequence>MSSTADCFSRSYDEARHKFRAAAEAAGAALDVFEHPGRGPEGEVLTTDVAWLGPPDADRALVLMSGTHGVEGYCGSGAQIDFLRRGETPGVGVLLIHAINPWGFAWTRRVNEDNIDLNRNWVDFATPPASNPGYSELAEDLCPSLWTPETQQATTERLLAWRAAKGERAFQKAVSIGQYTHPLGLFYGGTGPSWSRRTQAAILAKYLAAARRVAVIDYHTGLGPEGYAELILCAPPGSAEFARAASWYGAAVTSTKGAEATDAAQSASEDVMGDNLVGSAQLLPGAEFTGVAFEVGTAPLFEVLQALRADAWLHAHGDPRSDEGRRIEDRMRAAFYKETDFWKGMVAGQSLAAIRRAIAGLTR</sequence>
<dbReference type="SUPFAM" id="SSF53187">
    <property type="entry name" value="Zn-dependent exopeptidases"/>
    <property type="match status" value="1"/>
</dbReference>
<dbReference type="CDD" id="cd06233">
    <property type="entry name" value="M14-like"/>
    <property type="match status" value="1"/>
</dbReference>
<proteinExistence type="predicted"/>
<reference evidence="2" key="1">
    <citation type="submission" date="2017-10" db="EMBL/GenBank/DDBJ databases">
        <title>Completed PacBio SMRT sequence of Methylosinus trichosporium OB3b reveals presence of a third large plasmid.</title>
        <authorList>
            <person name="Charles T.C."/>
            <person name="Lynch M.D.J."/>
            <person name="Heil J.R."/>
            <person name="Cheng J."/>
        </authorList>
    </citation>
    <scope>NUCLEOTIDE SEQUENCE [LARGE SCALE GENOMIC DNA]</scope>
    <source>
        <strain evidence="2">OB3b</strain>
    </source>
</reference>
<dbReference type="Gene3D" id="3.40.630.10">
    <property type="entry name" value="Zn peptidases"/>
    <property type="match status" value="1"/>
</dbReference>
<name>A0A2D2D5X3_METT3</name>
<organism evidence="1 2">
    <name type="scientific">Methylosinus trichosporium (strain ATCC 35070 / NCIMB 11131 / UNIQEM 75 / OB3b)</name>
    <dbReference type="NCBI Taxonomy" id="595536"/>
    <lineage>
        <taxon>Bacteria</taxon>
        <taxon>Pseudomonadati</taxon>
        <taxon>Pseudomonadota</taxon>
        <taxon>Alphaproteobacteria</taxon>
        <taxon>Hyphomicrobiales</taxon>
        <taxon>Methylocystaceae</taxon>
        <taxon>Methylosinus</taxon>
    </lineage>
</organism>
<dbReference type="EMBL" id="CP023737">
    <property type="protein sequence ID" value="ATQ70398.1"/>
    <property type="molecule type" value="Genomic_DNA"/>
</dbReference>
<keyword evidence="2" id="KW-1185">Reference proteome</keyword>
<accession>A0A2D2D5X3</accession>
<evidence type="ECO:0000313" key="2">
    <source>
        <dbReference type="Proteomes" id="UP000230709"/>
    </source>
</evidence>
<protein>
    <submittedName>
        <fullName evidence="1">DUF2817 domain-containing protein</fullName>
    </submittedName>
</protein>